<evidence type="ECO:0000256" key="12">
    <source>
        <dbReference type="ARBA" id="ARBA00022989"/>
    </source>
</evidence>
<dbReference type="InterPro" id="IPR011009">
    <property type="entry name" value="Kinase-like_dom_sf"/>
</dbReference>
<evidence type="ECO:0000256" key="3">
    <source>
        <dbReference type="ARBA" id="ARBA00022527"/>
    </source>
</evidence>
<dbReference type="PANTHER" id="PTHR48005:SF88">
    <property type="entry name" value="PROTEIN KINASE DOMAIN-CONTAINING PROTEIN"/>
    <property type="match status" value="1"/>
</dbReference>
<keyword evidence="8" id="KW-0677">Repeat</keyword>
<evidence type="ECO:0000256" key="7">
    <source>
        <dbReference type="ARBA" id="ARBA00022729"/>
    </source>
</evidence>
<keyword evidence="4" id="KW-0433">Leucine-rich repeat</keyword>
<organism evidence="18 19">
    <name type="scientific">Stylosanthes scabra</name>
    <dbReference type="NCBI Taxonomy" id="79078"/>
    <lineage>
        <taxon>Eukaryota</taxon>
        <taxon>Viridiplantae</taxon>
        <taxon>Streptophyta</taxon>
        <taxon>Embryophyta</taxon>
        <taxon>Tracheophyta</taxon>
        <taxon>Spermatophyta</taxon>
        <taxon>Magnoliopsida</taxon>
        <taxon>eudicotyledons</taxon>
        <taxon>Gunneridae</taxon>
        <taxon>Pentapetalae</taxon>
        <taxon>rosids</taxon>
        <taxon>fabids</taxon>
        <taxon>Fabales</taxon>
        <taxon>Fabaceae</taxon>
        <taxon>Papilionoideae</taxon>
        <taxon>50 kb inversion clade</taxon>
        <taxon>dalbergioids sensu lato</taxon>
        <taxon>Dalbergieae</taxon>
        <taxon>Pterocarpus clade</taxon>
        <taxon>Stylosanthes</taxon>
    </lineage>
</organism>
<dbReference type="SUPFAM" id="SSF52058">
    <property type="entry name" value="L domain-like"/>
    <property type="match status" value="1"/>
</dbReference>
<protein>
    <recommendedName>
        <fullName evidence="2">non-specific serine/threonine protein kinase</fullName>
        <ecNumber evidence="2">2.7.11.1</ecNumber>
    </recommendedName>
</protein>
<dbReference type="Pfam" id="PF07714">
    <property type="entry name" value="PK_Tyr_Ser-Thr"/>
    <property type="match status" value="1"/>
</dbReference>
<evidence type="ECO:0000256" key="6">
    <source>
        <dbReference type="ARBA" id="ARBA00022692"/>
    </source>
</evidence>
<dbReference type="SUPFAM" id="SSF52047">
    <property type="entry name" value="RNI-like"/>
    <property type="match status" value="1"/>
</dbReference>
<feature type="domain" description="Protein kinase" evidence="17">
    <location>
        <begin position="668"/>
        <end position="805"/>
    </location>
</feature>
<dbReference type="SUPFAM" id="SSF56112">
    <property type="entry name" value="Protein kinase-like (PK-like)"/>
    <property type="match status" value="1"/>
</dbReference>
<evidence type="ECO:0000259" key="17">
    <source>
        <dbReference type="PROSITE" id="PS50011"/>
    </source>
</evidence>
<evidence type="ECO:0000256" key="4">
    <source>
        <dbReference type="ARBA" id="ARBA00022614"/>
    </source>
</evidence>
<evidence type="ECO:0000256" key="13">
    <source>
        <dbReference type="ARBA" id="ARBA00023136"/>
    </source>
</evidence>
<comment type="subcellular location">
    <subcellularLocation>
        <location evidence="1">Membrane</location>
    </subcellularLocation>
</comment>
<name>A0ABU6ZBE8_9FABA</name>
<dbReference type="PROSITE" id="PS50011">
    <property type="entry name" value="PROTEIN_KINASE_DOM"/>
    <property type="match status" value="1"/>
</dbReference>
<sequence length="805" mass="87945">MSNFNVKSNKLVLEFIGKSLLFCTITYLAYAVPSGNNETDLHALLHFKSKIVHDPFNIMNLWNESTNHCTWYGITCNFSNNGRVISLILSDQLLTGTVPPSIGNLTFLTKLNLRNNSFHGEFPQQVGNLQHLQHINISYNVFGGNIFGNLSQCKELSILSAGHNNFTGTIPSWIGNFSSTMSLINLAVNNFHGSIPNEVGYLSSLTLLALNGNHFSGIIPLSVFNISSLYFFTVSQNNLHGTLPFDVGTTLPNLETFAGGVNSFTGRIPESLTNASRLQILDFAENGLIETLPRKFSRLPLLGRLNFEDNKLGSGKVGDLDFLDSLVNCTSLQVLGLAGNNFGGYLPSSVSNLSTQLNTLTVGANKLHGSVPIGIGNLVNLTLLELEENSFSGHVPYTIGILQNLETLALRVNNFSGPIPFSLGNLTRSTGLLMEENDFEGNIPSSLGNCKKLLMLTLHYNKLNGTIPREVLALDSLSISLDLSHNLLEGFVPMEVGNLVNLGKLDLSYNRFSGTIPATLGSCLSLEFLHLQGNSFEGNIPSTFQDLRGLEDLDLSFNNLSGKIPQFLGMFQELHHLNLSCNDFEGEVPKNGIFKNVTSFSVDKNSKLCGGVSELNLSACAVKEHSSSGKFLAPKIVAPSKKTSATTTTKDLELQISYLEIARSTRGFSEENLIGTGSFGSVYKGVLSGDGTIVAVKVLNLEQRGASRSFIDECQVLRATRHRNLLKIVTAISSVDHQGNDFKALVFEFMPNGNLDDWLHPRINSVEYDQTKRLSFIQRLNIAIDVACALEYLHHSSELQLSIVI</sequence>
<reference evidence="18 19" key="1">
    <citation type="journal article" date="2023" name="Plants (Basel)">
        <title>Bridging the Gap: Combining Genomics and Transcriptomics Approaches to Understand Stylosanthes scabra, an Orphan Legume from the Brazilian Caatinga.</title>
        <authorList>
            <person name="Ferreira-Neto J.R.C."/>
            <person name="da Silva M.D."/>
            <person name="Binneck E."/>
            <person name="de Melo N.F."/>
            <person name="da Silva R.H."/>
            <person name="de Melo A.L.T.M."/>
            <person name="Pandolfi V."/>
            <person name="Bustamante F.O."/>
            <person name="Brasileiro-Vidal A.C."/>
            <person name="Benko-Iseppon A.M."/>
        </authorList>
    </citation>
    <scope>NUCLEOTIDE SEQUENCE [LARGE SCALE GENOMIC DNA]</scope>
    <source>
        <tissue evidence="18">Leaves</tissue>
    </source>
</reference>
<dbReference type="PROSITE" id="PS00107">
    <property type="entry name" value="PROTEIN_KINASE_ATP"/>
    <property type="match status" value="1"/>
</dbReference>
<dbReference type="Gene3D" id="3.80.10.10">
    <property type="entry name" value="Ribonuclease Inhibitor"/>
    <property type="match status" value="4"/>
</dbReference>
<evidence type="ECO:0000256" key="16">
    <source>
        <dbReference type="PROSITE-ProRule" id="PRU10141"/>
    </source>
</evidence>
<keyword evidence="12" id="KW-1133">Transmembrane helix</keyword>
<proteinExistence type="predicted"/>
<comment type="catalytic activity">
    <reaction evidence="14">
        <text>L-threonyl-[protein] + ATP = O-phospho-L-threonyl-[protein] + ADP + H(+)</text>
        <dbReference type="Rhea" id="RHEA:46608"/>
        <dbReference type="Rhea" id="RHEA-COMP:11060"/>
        <dbReference type="Rhea" id="RHEA-COMP:11605"/>
        <dbReference type="ChEBI" id="CHEBI:15378"/>
        <dbReference type="ChEBI" id="CHEBI:30013"/>
        <dbReference type="ChEBI" id="CHEBI:30616"/>
        <dbReference type="ChEBI" id="CHEBI:61977"/>
        <dbReference type="ChEBI" id="CHEBI:456216"/>
        <dbReference type="EC" id="2.7.11.1"/>
    </reaction>
</comment>
<comment type="caution">
    <text evidence="18">The sequence shown here is derived from an EMBL/GenBank/DDBJ whole genome shotgun (WGS) entry which is preliminary data.</text>
</comment>
<dbReference type="Proteomes" id="UP001341840">
    <property type="component" value="Unassembled WGS sequence"/>
</dbReference>
<dbReference type="Pfam" id="PF08263">
    <property type="entry name" value="LRRNT_2"/>
    <property type="match status" value="1"/>
</dbReference>
<comment type="catalytic activity">
    <reaction evidence="15">
        <text>L-seryl-[protein] + ATP = O-phospho-L-seryl-[protein] + ADP + H(+)</text>
        <dbReference type="Rhea" id="RHEA:17989"/>
        <dbReference type="Rhea" id="RHEA-COMP:9863"/>
        <dbReference type="Rhea" id="RHEA-COMP:11604"/>
        <dbReference type="ChEBI" id="CHEBI:15378"/>
        <dbReference type="ChEBI" id="CHEBI:29999"/>
        <dbReference type="ChEBI" id="CHEBI:30616"/>
        <dbReference type="ChEBI" id="CHEBI:83421"/>
        <dbReference type="ChEBI" id="CHEBI:456216"/>
        <dbReference type="EC" id="2.7.11.1"/>
    </reaction>
</comment>
<keyword evidence="10" id="KW-0418">Kinase</keyword>
<keyword evidence="11 16" id="KW-0067">ATP-binding</keyword>
<evidence type="ECO:0000256" key="15">
    <source>
        <dbReference type="ARBA" id="ARBA00048679"/>
    </source>
</evidence>
<evidence type="ECO:0000256" key="5">
    <source>
        <dbReference type="ARBA" id="ARBA00022679"/>
    </source>
</evidence>
<accession>A0ABU6ZBE8</accession>
<dbReference type="InterPro" id="IPR001611">
    <property type="entry name" value="Leu-rich_rpt"/>
</dbReference>
<dbReference type="Gene3D" id="3.30.200.20">
    <property type="entry name" value="Phosphorylase Kinase, domain 1"/>
    <property type="match status" value="1"/>
</dbReference>
<dbReference type="Pfam" id="PF23598">
    <property type="entry name" value="LRR_14"/>
    <property type="match status" value="1"/>
</dbReference>
<keyword evidence="9 16" id="KW-0547">Nucleotide-binding</keyword>
<dbReference type="InterPro" id="IPR000719">
    <property type="entry name" value="Prot_kinase_dom"/>
</dbReference>
<dbReference type="PANTHER" id="PTHR48005">
    <property type="entry name" value="LEUCINE RICH REPEAT KINASE 2"/>
    <property type="match status" value="1"/>
</dbReference>
<dbReference type="InterPro" id="IPR013210">
    <property type="entry name" value="LRR_N_plant-typ"/>
</dbReference>
<evidence type="ECO:0000256" key="9">
    <source>
        <dbReference type="ARBA" id="ARBA00022741"/>
    </source>
</evidence>
<keyword evidence="3" id="KW-0723">Serine/threonine-protein kinase</keyword>
<evidence type="ECO:0000256" key="11">
    <source>
        <dbReference type="ARBA" id="ARBA00022840"/>
    </source>
</evidence>
<dbReference type="InterPro" id="IPR032675">
    <property type="entry name" value="LRR_dom_sf"/>
</dbReference>
<dbReference type="Gene3D" id="1.10.510.10">
    <property type="entry name" value="Transferase(Phosphotransferase) domain 1"/>
    <property type="match status" value="1"/>
</dbReference>
<dbReference type="Pfam" id="PF00560">
    <property type="entry name" value="LRR_1"/>
    <property type="match status" value="3"/>
</dbReference>
<keyword evidence="19" id="KW-1185">Reference proteome</keyword>
<keyword evidence="6" id="KW-0812">Transmembrane</keyword>
<keyword evidence="5" id="KW-0808">Transferase</keyword>
<dbReference type="InterPro" id="IPR051420">
    <property type="entry name" value="Ser_Thr_Kinases_DiverseReg"/>
</dbReference>
<gene>
    <name evidence="18" type="ORF">PIB30_028326</name>
</gene>
<keyword evidence="7" id="KW-0732">Signal</keyword>
<evidence type="ECO:0000313" key="18">
    <source>
        <dbReference type="EMBL" id="MED6218628.1"/>
    </source>
</evidence>
<evidence type="ECO:0000256" key="14">
    <source>
        <dbReference type="ARBA" id="ARBA00047899"/>
    </source>
</evidence>
<evidence type="ECO:0000256" key="10">
    <source>
        <dbReference type="ARBA" id="ARBA00022777"/>
    </source>
</evidence>
<dbReference type="EMBL" id="JASCZI010271972">
    <property type="protein sequence ID" value="MED6218628.1"/>
    <property type="molecule type" value="Genomic_DNA"/>
</dbReference>
<evidence type="ECO:0000256" key="8">
    <source>
        <dbReference type="ARBA" id="ARBA00022737"/>
    </source>
</evidence>
<evidence type="ECO:0000256" key="1">
    <source>
        <dbReference type="ARBA" id="ARBA00004370"/>
    </source>
</evidence>
<evidence type="ECO:0000256" key="2">
    <source>
        <dbReference type="ARBA" id="ARBA00012513"/>
    </source>
</evidence>
<dbReference type="InterPro" id="IPR055414">
    <property type="entry name" value="LRR_R13L4/SHOC2-like"/>
</dbReference>
<dbReference type="InterPro" id="IPR001245">
    <property type="entry name" value="Ser-Thr/Tyr_kinase_cat_dom"/>
</dbReference>
<feature type="binding site" evidence="16">
    <location>
        <position position="697"/>
    </location>
    <ligand>
        <name>ATP</name>
        <dbReference type="ChEBI" id="CHEBI:30616"/>
    </ligand>
</feature>
<evidence type="ECO:0000313" key="19">
    <source>
        <dbReference type="Proteomes" id="UP001341840"/>
    </source>
</evidence>
<dbReference type="InterPro" id="IPR017441">
    <property type="entry name" value="Protein_kinase_ATP_BS"/>
</dbReference>
<dbReference type="EC" id="2.7.11.1" evidence="2"/>
<keyword evidence="13" id="KW-0472">Membrane</keyword>